<keyword evidence="1 3" id="KW-0560">Oxidoreductase</keyword>
<reference evidence="3 4" key="1">
    <citation type="submission" date="2024-09" db="EMBL/GenBank/DDBJ databases">
        <title>Nodulacao em especies de Leguminosae Basais da Amazonia e Caracterizacao dos Rizobios e Bacterias Associadas aos Nodulos.</title>
        <authorList>
            <person name="Jambeiro I.C.A."/>
            <person name="Lopes I.S."/>
            <person name="Aguiar E.R.G.R."/>
            <person name="Santos A.F.J."/>
            <person name="Dos Santos J.M.F."/>
            <person name="Gross E."/>
        </authorList>
    </citation>
    <scope>NUCLEOTIDE SEQUENCE [LARGE SCALE GENOMIC DNA]</scope>
    <source>
        <strain evidence="3 4">BRUESC1165</strain>
    </source>
</reference>
<dbReference type="PANTHER" id="PTHR13847:SF287">
    <property type="entry name" value="FAD-DEPENDENT OXIDOREDUCTASE DOMAIN-CONTAINING PROTEIN 1"/>
    <property type="match status" value="1"/>
</dbReference>
<dbReference type="Gene3D" id="3.30.9.10">
    <property type="entry name" value="D-Amino Acid Oxidase, subunit A, domain 2"/>
    <property type="match status" value="1"/>
</dbReference>
<accession>A0ABV6YA46</accession>
<feature type="domain" description="FAD dependent oxidoreductase" evidence="2">
    <location>
        <begin position="8"/>
        <end position="351"/>
    </location>
</feature>
<organism evidence="3 4">
    <name type="scientific">Microvirga arabica</name>
    <dbReference type="NCBI Taxonomy" id="1128671"/>
    <lineage>
        <taxon>Bacteria</taxon>
        <taxon>Pseudomonadati</taxon>
        <taxon>Pseudomonadota</taxon>
        <taxon>Alphaproteobacteria</taxon>
        <taxon>Hyphomicrobiales</taxon>
        <taxon>Methylobacteriaceae</taxon>
        <taxon>Microvirga</taxon>
    </lineage>
</organism>
<proteinExistence type="predicted"/>
<evidence type="ECO:0000313" key="4">
    <source>
        <dbReference type="Proteomes" id="UP001593940"/>
    </source>
</evidence>
<gene>
    <name evidence="3" type="ORF">ACETIH_15350</name>
</gene>
<dbReference type="GO" id="GO:0016491">
    <property type="term" value="F:oxidoreductase activity"/>
    <property type="evidence" value="ECO:0007669"/>
    <property type="project" value="UniProtKB-KW"/>
</dbReference>
<dbReference type="RefSeq" id="WP_377030146.1">
    <property type="nucleotide sequence ID" value="NZ_JBHOMY010000041.1"/>
</dbReference>
<evidence type="ECO:0000256" key="1">
    <source>
        <dbReference type="ARBA" id="ARBA00023002"/>
    </source>
</evidence>
<dbReference type="Pfam" id="PF01266">
    <property type="entry name" value="DAO"/>
    <property type="match status" value="1"/>
</dbReference>
<name>A0ABV6YA46_9HYPH</name>
<dbReference type="Gene3D" id="3.50.50.60">
    <property type="entry name" value="FAD/NAD(P)-binding domain"/>
    <property type="match status" value="1"/>
</dbReference>
<comment type="caution">
    <text evidence="3">The sequence shown here is derived from an EMBL/GenBank/DDBJ whole genome shotgun (WGS) entry which is preliminary data.</text>
</comment>
<dbReference type="InterPro" id="IPR006076">
    <property type="entry name" value="FAD-dep_OxRdtase"/>
</dbReference>
<dbReference type="PANTHER" id="PTHR13847">
    <property type="entry name" value="SARCOSINE DEHYDROGENASE-RELATED"/>
    <property type="match status" value="1"/>
</dbReference>
<dbReference type="Proteomes" id="UP001593940">
    <property type="component" value="Unassembled WGS sequence"/>
</dbReference>
<dbReference type="EMBL" id="JBHOMY010000041">
    <property type="protein sequence ID" value="MFC1458060.1"/>
    <property type="molecule type" value="Genomic_DNA"/>
</dbReference>
<dbReference type="SUPFAM" id="SSF54373">
    <property type="entry name" value="FAD-linked reductases, C-terminal domain"/>
    <property type="match status" value="1"/>
</dbReference>
<dbReference type="SUPFAM" id="SSF51905">
    <property type="entry name" value="FAD/NAD(P)-binding domain"/>
    <property type="match status" value="1"/>
</dbReference>
<dbReference type="EC" id="1.-.-.-" evidence="3"/>
<keyword evidence="4" id="KW-1185">Reference proteome</keyword>
<sequence length="407" mass="42967">MSRTLHRDVAVIGGGLVGSSAALALRRMGFSVVLLDKGFCGAQASGVNYGGVRRQGRPPEQIALSQRAHAIWPRLKDLIGIDGEFVRSGHLKLARTGAEMASLEAYAARVADLGLDLELIGGNRLRERFPWIAGDVMGASLCAGDGHANPRLVSAAFAHAARHAGVDILEHTPVSHVEKALDGFHLSASSNTDIKARFVINSAGAWAGPFAEAFGEPVPLYAIYPSMIVTEPLDVFMTVNIGAEGGGIYARQVERGNCIVGGMRGEPLAEPDFSRPTGSGAVTIMNRAAALFPALRHAYAIRFWSGTEGEMADRNPVIGFSRTTPNLIHAFGFSGAGFQIAPGVGEVLAELVRDGESRTPIQAFAIDRFARTTQGSRADNVLCGEAAGALGQQISARRFAGSALRIE</sequence>
<evidence type="ECO:0000259" key="2">
    <source>
        <dbReference type="Pfam" id="PF01266"/>
    </source>
</evidence>
<protein>
    <submittedName>
        <fullName evidence="3">NAD(P)/FAD-dependent oxidoreductase</fullName>
        <ecNumber evidence="3">1.-.-.-</ecNumber>
    </submittedName>
</protein>
<evidence type="ECO:0000313" key="3">
    <source>
        <dbReference type="EMBL" id="MFC1458060.1"/>
    </source>
</evidence>
<dbReference type="InterPro" id="IPR036188">
    <property type="entry name" value="FAD/NAD-bd_sf"/>
</dbReference>